<organism evidence="1 2">
    <name type="scientific">Phlebia brevispora</name>
    <dbReference type="NCBI Taxonomy" id="194682"/>
    <lineage>
        <taxon>Eukaryota</taxon>
        <taxon>Fungi</taxon>
        <taxon>Dikarya</taxon>
        <taxon>Basidiomycota</taxon>
        <taxon>Agaricomycotina</taxon>
        <taxon>Agaricomycetes</taxon>
        <taxon>Polyporales</taxon>
        <taxon>Meruliaceae</taxon>
        <taxon>Phlebia</taxon>
    </lineage>
</organism>
<evidence type="ECO:0000313" key="1">
    <source>
        <dbReference type="EMBL" id="KAJ3545964.1"/>
    </source>
</evidence>
<gene>
    <name evidence="1" type="ORF">NM688_g5565</name>
</gene>
<evidence type="ECO:0000313" key="2">
    <source>
        <dbReference type="Proteomes" id="UP001148662"/>
    </source>
</evidence>
<accession>A0ACC1STE6</accession>
<protein>
    <submittedName>
        <fullName evidence="1">Uncharacterized protein</fullName>
    </submittedName>
</protein>
<dbReference type="Proteomes" id="UP001148662">
    <property type="component" value="Unassembled WGS sequence"/>
</dbReference>
<dbReference type="EMBL" id="JANHOG010001038">
    <property type="protein sequence ID" value="KAJ3545964.1"/>
    <property type="molecule type" value="Genomic_DNA"/>
</dbReference>
<proteinExistence type="predicted"/>
<comment type="caution">
    <text evidence="1">The sequence shown here is derived from an EMBL/GenBank/DDBJ whole genome shotgun (WGS) entry which is preliminary data.</text>
</comment>
<name>A0ACC1STE6_9APHY</name>
<sequence>MQAGKRGAEDTSGYSYPTKRPRNTDDNEDYIDIDDNSMDERDEATESSLVPRGATINFSALTRKLAEQRRAQEDEDQQDESPLAAHRRQQDTLVSHIFQDQDFSWLHLKPDHVSRPLWISPEDGHIILEAFSPIAEQAQDFLVAITVTRPAFIHEYKLTSYSLYAAVSVGLQTEDIIEVLNRLSKVPVPESIVTFIRERTLSYGKVKLVLKHNKYYVESSHPETLQLLLKDKVIRDARVHSQPTDNSIKAATFTTSKAPVKGNLVIPGTKDAEKKKDEAANGKTANGAPTTDADLFTAVVGVDADEVEEDDENVHAFEIDDAKIDDVKKRCNELEYPMLEEYDFRNDTVNPNLDIDLKPSTVIRPYQETSLSKMFGNGRARSGIIVLPCGAGKTLVGITAACTIKKSCLVLCTSSVSVMQWRQQFMQWSNITDRQIAVFTADQKEKFAGDSGIVVSTYSMVANTHNRSHESKKMMDFLTSREWGFILLDEVHVVPAAMFRRVVTTIKAHSKLGLTATLVREDDKIADLNYMIGPKLYEANWMDLAAKGHIANVQCAEVWCPMTPEFYREYLREQSRKRMLLYCMNPKKFQACQFLIKYHEDRGDKIIVFSDNVFALEAYAKKLGKLYIHGGTGQVERMRILQHFQHSPEVNTIFLSKASSIFDSGVGDTSIDLPEATCLIQISSHFGSRRQEAQRLGRILRAKRRNDEGFNAFFYSLVSKDTQEMFYSTKRQQFLIDQGYAFKVITHLDGLEDLPDLVYKTRDEQNRAHLIKRTIKWIKGALIGAGSFGKVYLGMDASTGLLMAVKQVELPSGSAPNDERKKSMLSALEREIALLKDLHHENIVQYLSSSIEDDHLNIFLEYVPGGSVTSLLRNYGAFEEPLVRNWVRQILLGLNYLHERDIIHRDIKGANMLVDNKGGIKISDFGISKKLDDNLMTQGNRAHRPSLQGSVFWMAPEVVKQTAYTPKADIWSVGCLVVEMLTGEHPYPQLSQMQAIFKIGMSSKPAIPADISQEAVDFLERTFELDHKARPSAAELLKHSWIMASQPFL</sequence>
<reference evidence="1" key="1">
    <citation type="submission" date="2022-07" db="EMBL/GenBank/DDBJ databases">
        <title>Genome Sequence of Phlebia brevispora.</title>
        <authorList>
            <person name="Buettner E."/>
        </authorList>
    </citation>
    <scope>NUCLEOTIDE SEQUENCE</scope>
    <source>
        <strain evidence="1">MPL23</strain>
    </source>
</reference>
<keyword evidence="2" id="KW-1185">Reference proteome</keyword>